<feature type="region of interest" description="Disordered" evidence="1">
    <location>
        <begin position="1"/>
        <end position="84"/>
    </location>
</feature>
<organism evidence="2 3">
    <name type="scientific">Cuscuta campestris</name>
    <dbReference type="NCBI Taxonomy" id="132261"/>
    <lineage>
        <taxon>Eukaryota</taxon>
        <taxon>Viridiplantae</taxon>
        <taxon>Streptophyta</taxon>
        <taxon>Embryophyta</taxon>
        <taxon>Tracheophyta</taxon>
        <taxon>Spermatophyta</taxon>
        <taxon>Magnoliopsida</taxon>
        <taxon>eudicotyledons</taxon>
        <taxon>Gunneridae</taxon>
        <taxon>Pentapetalae</taxon>
        <taxon>asterids</taxon>
        <taxon>lamiids</taxon>
        <taxon>Solanales</taxon>
        <taxon>Convolvulaceae</taxon>
        <taxon>Cuscuteae</taxon>
        <taxon>Cuscuta</taxon>
        <taxon>Cuscuta subgen. Grammica</taxon>
        <taxon>Cuscuta sect. Cleistogrammica</taxon>
    </lineage>
</organism>
<feature type="compositionally biased region" description="Basic and acidic residues" evidence="1">
    <location>
        <begin position="313"/>
        <end position="330"/>
    </location>
</feature>
<keyword evidence="3" id="KW-1185">Reference proteome</keyword>
<evidence type="ECO:0000313" key="3">
    <source>
        <dbReference type="Proteomes" id="UP000595140"/>
    </source>
</evidence>
<dbReference type="PANTHER" id="PTHR36748:SF3">
    <property type="entry name" value="MENTAL RETARDATION GTPASE ACTIVATING PROTEIN"/>
    <property type="match status" value="1"/>
</dbReference>
<evidence type="ECO:0000256" key="1">
    <source>
        <dbReference type="SAM" id="MobiDB-lite"/>
    </source>
</evidence>
<protein>
    <submittedName>
        <fullName evidence="2">Uncharacterized protein</fullName>
    </submittedName>
</protein>
<feature type="compositionally biased region" description="Polar residues" evidence="1">
    <location>
        <begin position="258"/>
        <end position="268"/>
    </location>
</feature>
<name>A0A484NEU6_9ASTE</name>
<proteinExistence type="predicted"/>
<accession>A0A484NEU6</accession>
<gene>
    <name evidence="2" type="ORF">CCAM_LOCUS41707</name>
</gene>
<sequence>MTKQQGAPFGSRRHDCRCRRRHDEWPASIKPETITDDGESRISRRYSASHATSFREEEEEEEDEDNKTVINHKSSASSRSNFTISSTVSSPGYNFKEEIDLSSYSFSSALGALQGRRWEGTGRGEGLALNSKWNEAEKYICNPLSGEVPVECLSANTRLRGGRSFRSSDRLTTRRGRRSSMSAPLFYPPKPHNLLHHPHQPHHHLLLGIITDKNPAAPGIPNNMQKGEKMATTCHHHHHHLIGSKTSRNCSPAAAAPTPSNINIQESSPVIMRTHSHPSSSSTAKVQSHEEKREEIKGESRKEEAAEITGKNELGEKGKQETAAESEELRRRRPGGGCLLWRRFLWMRKRERDKEKLRGPTKIKNSHCSKNIFLCPIHQW</sequence>
<dbReference type="EMBL" id="OOIL02006673">
    <property type="protein sequence ID" value="VFQ99931.1"/>
    <property type="molecule type" value="Genomic_DNA"/>
</dbReference>
<feature type="compositionally biased region" description="Polar residues" evidence="1">
    <location>
        <begin position="68"/>
        <end position="84"/>
    </location>
</feature>
<dbReference type="AlphaFoldDB" id="A0A484NEU6"/>
<feature type="compositionally biased region" description="Polar residues" evidence="1">
    <location>
        <begin position="277"/>
        <end position="286"/>
    </location>
</feature>
<feature type="compositionally biased region" description="Basic and acidic residues" evidence="1">
    <location>
        <begin position="287"/>
        <end position="305"/>
    </location>
</feature>
<feature type="compositionally biased region" description="Acidic residues" evidence="1">
    <location>
        <begin position="56"/>
        <end position="65"/>
    </location>
</feature>
<feature type="region of interest" description="Disordered" evidence="1">
    <location>
        <begin position="243"/>
        <end position="331"/>
    </location>
</feature>
<reference evidence="2 3" key="1">
    <citation type="submission" date="2018-04" db="EMBL/GenBank/DDBJ databases">
        <authorList>
            <person name="Vogel A."/>
        </authorList>
    </citation>
    <scope>NUCLEOTIDE SEQUENCE [LARGE SCALE GENOMIC DNA]</scope>
</reference>
<evidence type="ECO:0000313" key="2">
    <source>
        <dbReference type="EMBL" id="VFQ99931.1"/>
    </source>
</evidence>
<dbReference type="Proteomes" id="UP000595140">
    <property type="component" value="Unassembled WGS sequence"/>
</dbReference>
<dbReference type="PANTHER" id="PTHR36748">
    <property type="entry name" value="MENTAL RETARDATION GTPASE ACTIVATING PROTEIN"/>
    <property type="match status" value="1"/>
</dbReference>
<dbReference type="OrthoDB" id="1910697at2759"/>